<accession>A0A1M5BZF4</accession>
<protein>
    <submittedName>
        <fullName evidence="1">Uncharacterized protein</fullName>
    </submittedName>
</protein>
<dbReference type="STRING" id="1302690.BUE76_18080"/>
<dbReference type="RefSeq" id="WP_073043430.1">
    <property type="nucleotide sequence ID" value="NZ_FQUO01000008.1"/>
</dbReference>
<proteinExistence type="predicted"/>
<organism evidence="1 2">
    <name type="scientific">Cnuella takakiae</name>
    <dbReference type="NCBI Taxonomy" id="1302690"/>
    <lineage>
        <taxon>Bacteria</taxon>
        <taxon>Pseudomonadati</taxon>
        <taxon>Bacteroidota</taxon>
        <taxon>Chitinophagia</taxon>
        <taxon>Chitinophagales</taxon>
        <taxon>Chitinophagaceae</taxon>
        <taxon>Cnuella</taxon>
    </lineage>
</organism>
<dbReference type="Proteomes" id="UP000184368">
    <property type="component" value="Unassembled WGS sequence"/>
</dbReference>
<gene>
    <name evidence="1" type="ORF">SAMN05444008_108164</name>
</gene>
<keyword evidence="2" id="KW-1185">Reference proteome</keyword>
<evidence type="ECO:0000313" key="2">
    <source>
        <dbReference type="Proteomes" id="UP000184368"/>
    </source>
</evidence>
<dbReference type="OrthoDB" id="678297at2"/>
<dbReference type="AlphaFoldDB" id="A0A1M5BZF4"/>
<dbReference type="EMBL" id="FQUO01000008">
    <property type="protein sequence ID" value="SHF47878.1"/>
    <property type="molecule type" value="Genomic_DNA"/>
</dbReference>
<sequence length="86" mass="9461">METFSTVLFVNHAPVGYRVQCDNERAELSPAENPSRKDVAPRIIAEKSPAGWQVQGTDNPELIRQVISELQLTERGPAPVFMSAAP</sequence>
<name>A0A1M5BZF4_9BACT</name>
<reference evidence="1 2" key="1">
    <citation type="submission" date="2016-11" db="EMBL/GenBank/DDBJ databases">
        <authorList>
            <person name="Jaros S."/>
            <person name="Januszkiewicz K."/>
            <person name="Wedrychowicz H."/>
        </authorList>
    </citation>
    <scope>NUCLEOTIDE SEQUENCE [LARGE SCALE GENOMIC DNA]</scope>
    <source>
        <strain evidence="1 2">DSM 26897</strain>
    </source>
</reference>
<evidence type="ECO:0000313" key="1">
    <source>
        <dbReference type="EMBL" id="SHF47878.1"/>
    </source>
</evidence>